<dbReference type="RefSeq" id="WP_095511354.1">
    <property type="nucleotide sequence ID" value="NZ_MQWD01000001.1"/>
</dbReference>
<dbReference type="SUPFAM" id="SSF51306">
    <property type="entry name" value="LexA/Signal peptidase"/>
    <property type="match status" value="1"/>
</dbReference>
<organism evidence="2 3">
    <name type="scientific">Rubrivirga marina</name>
    <dbReference type="NCBI Taxonomy" id="1196024"/>
    <lineage>
        <taxon>Bacteria</taxon>
        <taxon>Pseudomonadati</taxon>
        <taxon>Rhodothermota</taxon>
        <taxon>Rhodothermia</taxon>
        <taxon>Rhodothermales</taxon>
        <taxon>Rubricoccaceae</taxon>
        <taxon>Rubrivirga</taxon>
    </lineage>
</organism>
<sequence>MTTTAPLPLLPGPDVRFPLFRDGCEAGFPSPASDYVEAELSLNELVGAGQPQTYFVRATGRSEVGAGIWPGDLLVIDAAREPAPGDLVVAFVGGEHTVKRFCRDRGGAYLAPDPLPDEAHAFHEIRPGDGEEFVVCGVVTHTVRNLLRRW</sequence>
<dbReference type="CDD" id="cd06529">
    <property type="entry name" value="S24_LexA-like"/>
    <property type="match status" value="1"/>
</dbReference>
<dbReference type="EMBL" id="MQWD01000001">
    <property type="protein sequence ID" value="PAP77686.1"/>
    <property type="molecule type" value="Genomic_DNA"/>
</dbReference>
<dbReference type="InterPro" id="IPR050077">
    <property type="entry name" value="LexA_repressor"/>
</dbReference>
<name>A0A271J2F2_9BACT</name>
<dbReference type="Proteomes" id="UP000216339">
    <property type="component" value="Unassembled WGS sequence"/>
</dbReference>
<evidence type="ECO:0000259" key="1">
    <source>
        <dbReference type="Pfam" id="PF00717"/>
    </source>
</evidence>
<dbReference type="InterPro" id="IPR039418">
    <property type="entry name" value="LexA-like"/>
</dbReference>
<feature type="domain" description="Peptidase S24/S26A/S26B/S26C" evidence="1">
    <location>
        <begin position="22"/>
        <end position="113"/>
    </location>
</feature>
<dbReference type="OrthoDB" id="9787787at2"/>
<dbReference type="Gene3D" id="2.10.109.10">
    <property type="entry name" value="Umud Fragment, subunit A"/>
    <property type="match status" value="1"/>
</dbReference>
<dbReference type="AlphaFoldDB" id="A0A271J2F2"/>
<dbReference type="PANTHER" id="PTHR33516:SF2">
    <property type="entry name" value="LEXA REPRESSOR-RELATED"/>
    <property type="match status" value="1"/>
</dbReference>
<accession>A0A271J2F2</accession>
<reference evidence="2 3" key="1">
    <citation type="submission" date="2016-11" db="EMBL/GenBank/DDBJ databases">
        <title>Study of marine rhodopsin-containing bacteria.</title>
        <authorList>
            <person name="Yoshizawa S."/>
            <person name="Kumagai Y."/>
            <person name="Kogure K."/>
        </authorList>
    </citation>
    <scope>NUCLEOTIDE SEQUENCE [LARGE SCALE GENOMIC DNA]</scope>
    <source>
        <strain evidence="2 3">SAORIC-28</strain>
    </source>
</reference>
<dbReference type="PANTHER" id="PTHR33516">
    <property type="entry name" value="LEXA REPRESSOR"/>
    <property type="match status" value="1"/>
</dbReference>
<gene>
    <name evidence="2" type="ORF">BSZ37_15170</name>
</gene>
<evidence type="ECO:0000313" key="3">
    <source>
        <dbReference type="Proteomes" id="UP000216339"/>
    </source>
</evidence>
<dbReference type="Pfam" id="PF00717">
    <property type="entry name" value="Peptidase_S24"/>
    <property type="match status" value="1"/>
</dbReference>
<evidence type="ECO:0000313" key="2">
    <source>
        <dbReference type="EMBL" id="PAP77686.1"/>
    </source>
</evidence>
<dbReference type="InterPro" id="IPR015927">
    <property type="entry name" value="Peptidase_S24_S26A/B/C"/>
</dbReference>
<protein>
    <recommendedName>
        <fullName evidence="1">Peptidase S24/S26A/S26B/S26C domain-containing protein</fullName>
    </recommendedName>
</protein>
<dbReference type="InterPro" id="IPR036286">
    <property type="entry name" value="LexA/Signal_pep-like_sf"/>
</dbReference>
<proteinExistence type="predicted"/>
<keyword evidence="3" id="KW-1185">Reference proteome</keyword>
<comment type="caution">
    <text evidence="2">The sequence shown here is derived from an EMBL/GenBank/DDBJ whole genome shotgun (WGS) entry which is preliminary data.</text>
</comment>